<protein>
    <submittedName>
        <fullName evidence="2">Uncharacterized protein</fullName>
    </submittedName>
</protein>
<dbReference type="EMBL" id="CAJNOT010009720">
    <property type="protein sequence ID" value="CAF1526694.1"/>
    <property type="molecule type" value="Genomic_DNA"/>
</dbReference>
<comment type="caution">
    <text evidence="2">The sequence shown here is derived from an EMBL/GenBank/DDBJ whole genome shotgun (WGS) entry which is preliminary data.</text>
</comment>
<evidence type="ECO:0000313" key="3">
    <source>
        <dbReference type="Proteomes" id="UP000663864"/>
    </source>
</evidence>
<name>A0A815V1G3_9BILA</name>
<dbReference type="AlphaFoldDB" id="A0A815V1G3"/>
<evidence type="ECO:0000313" key="2">
    <source>
        <dbReference type="EMBL" id="CAF1526694.1"/>
    </source>
</evidence>
<evidence type="ECO:0000256" key="1">
    <source>
        <dbReference type="SAM" id="MobiDB-lite"/>
    </source>
</evidence>
<feature type="compositionally biased region" description="Polar residues" evidence="1">
    <location>
        <begin position="1"/>
        <end position="11"/>
    </location>
</feature>
<proteinExistence type="predicted"/>
<feature type="region of interest" description="Disordered" evidence="1">
    <location>
        <begin position="1"/>
        <end position="22"/>
    </location>
</feature>
<gene>
    <name evidence="2" type="ORF">ZHD862_LOCUS38585</name>
</gene>
<organism evidence="2 3">
    <name type="scientific">Rotaria sordida</name>
    <dbReference type="NCBI Taxonomy" id="392033"/>
    <lineage>
        <taxon>Eukaryota</taxon>
        <taxon>Metazoa</taxon>
        <taxon>Spiralia</taxon>
        <taxon>Gnathifera</taxon>
        <taxon>Rotifera</taxon>
        <taxon>Eurotatoria</taxon>
        <taxon>Bdelloidea</taxon>
        <taxon>Philodinida</taxon>
        <taxon>Philodinidae</taxon>
        <taxon>Rotaria</taxon>
    </lineage>
</organism>
<accession>A0A815V1G3</accession>
<dbReference type="Proteomes" id="UP000663864">
    <property type="component" value="Unassembled WGS sequence"/>
</dbReference>
<sequence>MQAPSSKTFQKISVLPSSSPGQSSRLTEIYSLYEFKANEGDTTSRGSQCIRLKLDTGADKIVTIMEEAWNLERPDIIIFVMDEAEDDDASVQLPSDEKKVAVSIFAITR</sequence>
<feature type="compositionally biased region" description="Low complexity" evidence="1">
    <location>
        <begin position="13"/>
        <end position="22"/>
    </location>
</feature>
<reference evidence="2" key="1">
    <citation type="submission" date="2021-02" db="EMBL/GenBank/DDBJ databases">
        <authorList>
            <person name="Nowell W R."/>
        </authorList>
    </citation>
    <scope>NUCLEOTIDE SEQUENCE</scope>
</reference>